<reference evidence="5 6" key="1">
    <citation type="submission" date="2021-03" db="EMBL/GenBank/DDBJ databases">
        <title>Antimicrobial resistance genes in bacteria isolated from Japanese honey, and their potential for conferring macrolide and lincosamide resistance in the American foulbrood pathogen Paenibacillus larvae.</title>
        <authorList>
            <person name="Okamoto M."/>
            <person name="Kumagai M."/>
            <person name="Kanamori H."/>
            <person name="Takamatsu D."/>
        </authorList>
    </citation>
    <scope>NUCLEOTIDE SEQUENCE [LARGE SCALE GENOMIC DNA]</scope>
    <source>
        <strain evidence="5 6">J34TS1</strain>
    </source>
</reference>
<name>A0A919YEX1_9BACL</name>
<dbReference type="InterPro" id="IPR036390">
    <property type="entry name" value="WH_DNA-bd_sf"/>
</dbReference>
<dbReference type="Pfam" id="PF01037">
    <property type="entry name" value="AsnC_trans_reg"/>
    <property type="match status" value="1"/>
</dbReference>
<keyword evidence="1" id="KW-0805">Transcription regulation</keyword>
<dbReference type="AlphaFoldDB" id="A0A919YEX1"/>
<dbReference type="SUPFAM" id="SSF54909">
    <property type="entry name" value="Dimeric alpha+beta barrel"/>
    <property type="match status" value="1"/>
</dbReference>
<evidence type="ECO:0000256" key="1">
    <source>
        <dbReference type="ARBA" id="ARBA00023015"/>
    </source>
</evidence>
<dbReference type="SUPFAM" id="SSF46785">
    <property type="entry name" value="Winged helix' DNA-binding domain"/>
    <property type="match status" value="1"/>
</dbReference>
<dbReference type="Proteomes" id="UP000682811">
    <property type="component" value="Unassembled WGS sequence"/>
</dbReference>
<dbReference type="Gene3D" id="1.10.10.10">
    <property type="entry name" value="Winged helix-like DNA-binding domain superfamily/Winged helix DNA-binding domain"/>
    <property type="match status" value="1"/>
</dbReference>
<evidence type="ECO:0000313" key="5">
    <source>
        <dbReference type="EMBL" id="GIO48398.1"/>
    </source>
</evidence>
<evidence type="ECO:0000259" key="4">
    <source>
        <dbReference type="PROSITE" id="PS50956"/>
    </source>
</evidence>
<dbReference type="InterPro" id="IPR036388">
    <property type="entry name" value="WH-like_DNA-bd_sf"/>
</dbReference>
<dbReference type="InterPro" id="IPR000485">
    <property type="entry name" value="AsnC-type_HTH_dom"/>
</dbReference>
<dbReference type="InterPro" id="IPR011991">
    <property type="entry name" value="ArsR-like_HTH"/>
</dbReference>
<protein>
    <submittedName>
        <fullName evidence="5">HTH-type transcriptional regulator LrpB</fullName>
    </submittedName>
</protein>
<dbReference type="GO" id="GO:0005829">
    <property type="term" value="C:cytosol"/>
    <property type="evidence" value="ECO:0007669"/>
    <property type="project" value="TreeGrafter"/>
</dbReference>
<accession>A0A919YEX1</accession>
<evidence type="ECO:0000256" key="3">
    <source>
        <dbReference type="ARBA" id="ARBA00023163"/>
    </source>
</evidence>
<feature type="domain" description="HTH asnC-type" evidence="4">
    <location>
        <begin position="6"/>
        <end position="67"/>
    </location>
</feature>
<dbReference type="PANTHER" id="PTHR30154:SF55">
    <property type="entry name" value="HTH-TYPE TRANSCRIPTIONAL REGULATOR LRPB"/>
    <property type="match status" value="1"/>
</dbReference>
<evidence type="ECO:0000313" key="6">
    <source>
        <dbReference type="Proteomes" id="UP000682811"/>
    </source>
</evidence>
<comment type="caution">
    <text evidence="5">The sequence shown here is derived from an EMBL/GenBank/DDBJ whole genome shotgun (WGS) entry which is preliminary data.</text>
</comment>
<keyword evidence="2" id="KW-0238">DNA-binding</keyword>
<dbReference type="GO" id="GO:0043565">
    <property type="term" value="F:sequence-specific DNA binding"/>
    <property type="evidence" value="ECO:0007669"/>
    <property type="project" value="InterPro"/>
</dbReference>
<proteinExistence type="predicted"/>
<dbReference type="PANTHER" id="PTHR30154">
    <property type="entry name" value="LEUCINE-RESPONSIVE REGULATORY PROTEIN"/>
    <property type="match status" value="1"/>
</dbReference>
<dbReference type="GO" id="GO:0043200">
    <property type="term" value="P:response to amino acid"/>
    <property type="evidence" value="ECO:0007669"/>
    <property type="project" value="TreeGrafter"/>
</dbReference>
<gene>
    <name evidence="5" type="primary">lrpB</name>
    <name evidence="5" type="ORF">J34TS1_31630</name>
</gene>
<dbReference type="CDD" id="cd00090">
    <property type="entry name" value="HTH_ARSR"/>
    <property type="match status" value="1"/>
</dbReference>
<dbReference type="InterPro" id="IPR019887">
    <property type="entry name" value="Tscrpt_reg_AsnC/Lrp_C"/>
</dbReference>
<dbReference type="EMBL" id="BORT01000013">
    <property type="protein sequence ID" value="GIO48398.1"/>
    <property type="molecule type" value="Genomic_DNA"/>
</dbReference>
<keyword evidence="6" id="KW-1185">Reference proteome</keyword>
<dbReference type="PROSITE" id="PS50956">
    <property type="entry name" value="HTH_ASNC_2"/>
    <property type="match status" value="1"/>
</dbReference>
<dbReference type="SMART" id="SM00344">
    <property type="entry name" value="HTH_ASNC"/>
    <property type="match status" value="1"/>
</dbReference>
<organism evidence="5 6">
    <name type="scientific">Paenibacillus azoreducens</name>
    <dbReference type="NCBI Taxonomy" id="116718"/>
    <lineage>
        <taxon>Bacteria</taxon>
        <taxon>Bacillati</taxon>
        <taxon>Bacillota</taxon>
        <taxon>Bacilli</taxon>
        <taxon>Bacillales</taxon>
        <taxon>Paenibacillaceae</taxon>
        <taxon>Paenibacillus</taxon>
    </lineage>
</organism>
<dbReference type="Gene3D" id="3.30.70.920">
    <property type="match status" value="1"/>
</dbReference>
<sequence>MNQFTMDEVDLRILEHLIEDSTRSFKEIGELVHLTGQAVGARVRKMEDAGVIEGYTLRWNPERIGLSVQAFVTVFLKSPMAHQQFQSFVQQHKQVVEAHRVSGEGCYWMRVRIGSPQELNELLDKILDYGNYKLSLSIGQMK</sequence>
<dbReference type="RefSeq" id="WP_373871819.1">
    <property type="nucleotide sequence ID" value="NZ_AP025343.1"/>
</dbReference>
<dbReference type="PRINTS" id="PR00033">
    <property type="entry name" value="HTHASNC"/>
</dbReference>
<keyword evidence="3" id="KW-0804">Transcription</keyword>
<dbReference type="InterPro" id="IPR011008">
    <property type="entry name" value="Dimeric_a/b-barrel"/>
</dbReference>
<dbReference type="InterPro" id="IPR019888">
    <property type="entry name" value="Tscrpt_reg_AsnC-like"/>
</dbReference>
<dbReference type="Pfam" id="PF13404">
    <property type="entry name" value="HTH_AsnC-type"/>
    <property type="match status" value="1"/>
</dbReference>
<evidence type="ECO:0000256" key="2">
    <source>
        <dbReference type="ARBA" id="ARBA00023125"/>
    </source>
</evidence>